<evidence type="ECO:0000256" key="4">
    <source>
        <dbReference type="ARBA" id="ARBA00011744"/>
    </source>
</evidence>
<reference evidence="10 11" key="1">
    <citation type="journal article" date="2015" name="Microbiome">
        <title>Genomic resolution of linkages in carbon, nitrogen, and sulfur cycling among widespread estuary sediment bacteria.</title>
        <authorList>
            <person name="Baker B.J."/>
            <person name="Lazar C.S."/>
            <person name="Teske A.P."/>
            <person name="Dick G.J."/>
        </authorList>
    </citation>
    <scope>NUCLEOTIDE SEQUENCE [LARGE SCALE GENOMIC DNA]</scope>
    <source>
        <strain evidence="10">DG_56</strain>
    </source>
</reference>
<dbReference type="PATRIC" id="fig|1704032.3.peg.306"/>
<dbReference type="Gene3D" id="3.30.70.1150">
    <property type="entry name" value="ACT-like. Chain A, domain 2"/>
    <property type="match status" value="1"/>
</dbReference>
<dbReference type="GO" id="GO:1990610">
    <property type="term" value="F:acetolactate synthase regulator activity"/>
    <property type="evidence" value="ECO:0007669"/>
    <property type="project" value="UniProtKB-UniRule"/>
</dbReference>
<dbReference type="InterPro" id="IPR004789">
    <property type="entry name" value="Acetalactate_synth_ssu"/>
</dbReference>
<dbReference type="SUPFAM" id="SSF55021">
    <property type="entry name" value="ACT-like"/>
    <property type="match status" value="2"/>
</dbReference>
<comment type="pathway">
    <text evidence="1 8">Amino-acid biosynthesis; L-isoleucine biosynthesis; L-isoleucine from 2-oxobutanoate: step 1/4.</text>
</comment>
<evidence type="ECO:0000256" key="8">
    <source>
        <dbReference type="RuleBase" id="RU368092"/>
    </source>
</evidence>
<dbReference type="EMBL" id="LIZY01000048">
    <property type="protein sequence ID" value="KPJ64023.1"/>
    <property type="molecule type" value="Genomic_DNA"/>
</dbReference>
<dbReference type="InterPro" id="IPR054480">
    <property type="entry name" value="AHAS_small-like_ACT"/>
</dbReference>
<comment type="function">
    <text evidence="8">Catalyzes the conversion of 2 pyruvate molecules into acetolactate in the first common step of the biosynthetic pathway of the branched-amino acids such as leucine, isoleucine, and valine.</text>
</comment>
<organism evidence="10 11">
    <name type="scientific">candidate division KD3-62 bacterium DG_56</name>
    <dbReference type="NCBI Taxonomy" id="1704032"/>
    <lineage>
        <taxon>Bacteria</taxon>
        <taxon>candidate division KD3-62</taxon>
    </lineage>
</organism>
<evidence type="ECO:0000256" key="3">
    <source>
        <dbReference type="ARBA" id="ARBA00006341"/>
    </source>
</evidence>
<gene>
    <name evidence="10" type="ORF">AMK68_02560</name>
</gene>
<comment type="similarity">
    <text evidence="3 8">Belongs to the acetolactate synthase small subunit family.</text>
</comment>
<name>A0A0S7XNN8_9BACT</name>
<evidence type="ECO:0000256" key="5">
    <source>
        <dbReference type="ARBA" id="ARBA00022605"/>
    </source>
</evidence>
<evidence type="ECO:0000259" key="9">
    <source>
        <dbReference type="PROSITE" id="PS51671"/>
    </source>
</evidence>
<keyword evidence="8" id="KW-0808">Transferase</keyword>
<evidence type="ECO:0000313" key="10">
    <source>
        <dbReference type="EMBL" id="KPJ64023.1"/>
    </source>
</evidence>
<dbReference type="NCBIfam" id="NF008864">
    <property type="entry name" value="PRK11895.1"/>
    <property type="match status" value="1"/>
</dbReference>
<dbReference type="InterPro" id="IPR002912">
    <property type="entry name" value="ACT_dom"/>
</dbReference>
<dbReference type="GO" id="GO:0003984">
    <property type="term" value="F:acetolactate synthase activity"/>
    <property type="evidence" value="ECO:0007669"/>
    <property type="project" value="UniProtKB-UniRule"/>
</dbReference>
<evidence type="ECO:0000313" key="11">
    <source>
        <dbReference type="Proteomes" id="UP000052020"/>
    </source>
</evidence>
<dbReference type="InterPro" id="IPR027271">
    <property type="entry name" value="Acetolactate_synth/TF_NikR_C"/>
</dbReference>
<dbReference type="AlphaFoldDB" id="A0A0S7XNN8"/>
<proteinExistence type="inferred from homology"/>
<dbReference type="Gene3D" id="3.30.70.260">
    <property type="match status" value="1"/>
</dbReference>
<dbReference type="EC" id="2.2.1.6" evidence="8"/>
<dbReference type="InterPro" id="IPR039557">
    <property type="entry name" value="AHAS_ACT"/>
</dbReference>
<dbReference type="GO" id="GO:0005829">
    <property type="term" value="C:cytosol"/>
    <property type="evidence" value="ECO:0007669"/>
    <property type="project" value="TreeGrafter"/>
</dbReference>
<dbReference type="FunFam" id="3.30.70.1150:FF:000001">
    <property type="entry name" value="Acetolactate synthase small subunit"/>
    <property type="match status" value="1"/>
</dbReference>
<dbReference type="PANTHER" id="PTHR30239">
    <property type="entry name" value="ACETOLACTATE SYNTHASE SMALL SUBUNIT"/>
    <property type="match status" value="1"/>
</dbReference>
<dbReference type="InterPro" id="IPR045865">
    <property type="entry name" value="ACT-like_dom_sf"/>
</dbReference>
<dbReference type="InterPro" id="IPR019455">
    <property type="entry name" value="Acetolactate_synth_ssu_C"/>
</dbReference>
<comment type="subunit">
    <text evidence="4 8">Dimer of large and small chains.</text>
</comment>
<comment type="pathway">
    <text evidence="2 8">Amino-acid biosynthesis; L-valine biosynthesis; L-valine from pyruvate: step 1/4.</text>
</comment>
<evidence type="ECO:0000256" key="7">
    <source>
        <dbReference type="ARBA" id="ARBA00048670"/>
    </source>
</evidence>
<dbReference type="Pfam" id="PF10369">
    <property type="entry name" value="ALS_ss_C"/>
    <property type="match status" value="1"/>
</dbReference>
<comment type="caution">
    <text evidence="10">The sequence shown here is derived from an EMBL/GenBank/DDBJ whole genome shotgun (WGS) entry which is preliminary data.</text>
</comment>
<evidence type="ECO:0000256" key="2">
    <source>
        <dbReference type="ARBA" id="ARBA00005025"/>
    </source>
</evidence>
<dbReference type="PROSITE" id="PS51671">
    <property type="entry name" value="ACT"/>
    <property type="match status" value="1"/>
</dbReference>
<evidence type="ECO:0000256" key="6">
    <source>
        <dbReference type="ARBA" id="ARBA00023304"/>
    </source>
</evidence>
<dbReference type="Pfam" id="PF22629">
    <property type="entry name" value="ACT_AHAS_ss"/>
    <property type="match status" value="1"/>
</dbReference>
<dbReference type="Proteomes" id="UP000052020">
    <property type="component" value="Unassembled WGS sequence"/>
</dbReference>
<dbReference type="CDD" id="cd04878">
    <property type="entry name" value="ACT_AHAS"/>
    <property type="match status" value="1"/>
</dbReference>
<dbReference type="GO" id="GO:0009099">
    <property type="term" value="P:L-valine biosynthetic process"/>
    <property type="evidence" value="ECO:0007669"/>
    <property type="project" value="UniProtKB-UniRule"/>
</dbReference>
<dbReference type="GO" id="GO:0009097">
    <property type="term" value="P:isoleucine biosynthetic process"/>
    <property type="evidence" value="ECO:0007669"/>
    <property type="project" value="UniProtKB-UniRule"/>
</dbReference>
<keyword evidence="5 8" id="KW-0028">Amino-acid biosynthesis</keyword>
<sequence>MKHTISVLVENRPGVLARAAGLFSRRGFNIESLAVSNTEDPATSRMTIVVEDEDKPAVLEQITKQLYKQIDVIKVMDHSDESVISRELSLIKLNADPKSRAEIMQLVSIFRANIVDVAEKTFIIEITGDADKIDAFEGMVEKFGIQEMVRTGRVVLVRGGAAT</sequence>
<dbReference type="UniPathway" id="UPA00049">
    <property type="reaction ID" value="UER00059"/>
</dbReference>
<keyword evidence="6 8" id="KW-0100">Branched-chain amino acid biosynthesis</keyword>
<dbReference type="NCBIfam" id="TIGR00119">
    <property type="entry name" value="acolac_sm"/>
    <property type="match status" value="1"/>
</dbReference>
<evidence type="ECO:0000256" key="1">
    <source>
        <dbReference type="ARBA" id="ARBA00004974"/>
    </source>
</evidence>
<protein>
    <recommendedName>
        <fullName evidence="8">Acetolactate synthase small subunit</fullName>
        <shortName evidence="8">AHAS</shortName>
        <shortName evidence="8">ALS</shortName>
        <ecNumber evidence="8">2.2.1.6</ecNumber>
    </recommendedName>
    <alternativeName>
        <fullName evidence="8">Acetohydroxy-acid synthase small subunit</fullName>
    </alternativeName>
</protein>
<dbReference type="PANTHER" id="PTHR30239:SF0">
    <property type="entry name" value="ACETOLACTATE SYNTHASE SMALL SUBUNIT 1, CHLOROPLASTIC"/>
    <property type="match status" value="1"/>
</dbReference>
<dbReference type="FunFam" id="3.30.70.260:FF:000001">
    <property type="entry name" value="Acetolactate synthase, small subunit"/>
    <property type="match status" value="1"/>
</dbReference>
<feature type="domain" description="ACT" evidence="9">
    <location>
        <begin position="4"/>
        <end position="80"/>
    </location>
</feature>
<comment type="catalytic activity">
    <reaction evidence="7 8">
        <text>2 pyruvate + H(+) = (2S)-2-acetolactate + CO2</text>
        <dbReference type="Rhea" id="RHEA:25249"/>
        <dbReference type="ChEBI" id="CHEBI:15361"/>
        <dbReference type="ChEBI" id="CHEBI:15378"/>
        <dbReference type="ChEBI" id="CHEBI:16526"/>
        <dbReference type="ChEBI" id="CHEBI:58476"/>
        <dbReference type="EC" id="2.2.1.6"/>
    </reaction>
</comment>
<dbReference type="UniPathway" id="UPA00047">
    <property type="reaction ID" value="UER00055"/>
</dbReference>
<accession>A0A0S7XNN8</accession>